<dbReference type="AlphaFoldDB" id="A0A3S9SK37"/>
<feature type="domain" description="J" evidence="2">
    <location>
        <begin position="6"/>
        <end position="71"/>
    </location>
</feature>
<dbReference type="PANTHER" id="PTHR44825:SF1">
    <property type="entry name" value="DNAJ HOMOLOG SUBFAMILY C MEMBER 4"/>
    <property type="match status" value="1"/>
</dbReference>
<dbReference type="InterPro" id="IPR036869">
    <property type="entry name" value="J_dom_sf"/>
</dbReference>
<protein>
    <submittedName>
        <fullName evidence="3">J domain-containing protein</fullName>
    </submittedName>
</protein>
<dbReference type="CDD" id="cd06257">
    <property type="entry name" value="DnaJ"/>
    <property type="match status" value="1"/>
</dbReference>
<reference evidence="3 4" key="1">
    <citation type="submission" date="2018-12" db="EMBL/GenBank/DDBJ databases">
        <title>Genome sequencing of Eikenella corrodens KCOM 3110 (= JS217).</title>
        <authorList>
            <person name="Koo J.-K."/>
            <person name="Park S.-N."/>
            <person name="Lim Y.K."/>
        </authorList>
    </citation>
    <scope>NUCLEOTIDE SEQUENCE [LARGE SCALE GENOMIC DNA]</scope>
    <source>
        <strain evidence="3 4">KCOM 3110</strain>
    </source>
</reference>
<organism evidence="3 4">
    <name type="scientific">Eikenella corrodens</name>
    <dbReference type="NCBI Taxonomy" id="539"/>
    <lineage>
        <taxon>Bacteria</taxon>
        <taxon>Pseudomonadati</taxon>
        <taxon>Pseudomonadota</taxon>
        <taxon>Betaproteobacteria</taxon>
        <taxon>Neisseriales</taxon>
        <taxon>Neisseriaceae</taxon>
        <taxon>Eikenella</taxon>
    </lineage>
</organism>
<accession>A0A3S9SK37</accession>
<dbReference type="PRINTS" id="PR00625">
    <property type="entry name" value="JDOMAIN"/>
</dbReference>
<dbReference type="Proteomes" id="UP000282435">
    <property type="component" value="Chromosome"/>
</dbReference>
<evidence type="ECO:0000256" key="1">
    <source>
        <dbReference type="SAM" id="Phobius"/>
    </source>
</evidence>
<keyword evidence="1" id="KW-0812">Transmembrane</keyword>
<dbReference type="SMART" id="SM00271">
    <property type="entry name" value="DnaJ"/>
    <property type="match status" value="1"/>
</dbReference>
<dbReference type="PROSITE" id="PS50076">
    <property type="entry name" value="DNAJ_2"/>
    <property type="match status" value="1"/>
</dbReference>
<dbReference type="PANTHER" id="PTHR44825">
    <property type="match status" value="1"/>
</dbReference>
<evidence type="ECO:0000313" key="4">
    <source>
        <dbReference type="Proteomes" id="UP000282435"/>
    </source>
</evidence>
<feature type="transmembrane region" description="Helical" evidence="1">
    <location>
        <begin position="114"/>
        <end position="136"/>
    </location>
</feature>
<dbReference type="RefSeq" id="WP_126983353.1">
    <property type="nucleotide sequence ID" value="NZ_CP034670.1"/>
</dbReference>
<keyword evidence="1" id="KW-1133">Transmembrane helix</keyword>
<dbReference type="InterPro" id="IPR001623">
    <property type="entry name" value="DnaJ_domain"/>
</dbReference>
<sequence>MPAIPTHYRNLRVSETASDKEIREAYLRLSKRYHPDFNPDNPEALRIMQMVNKAYAVLSDPEQRKRHDAWIAAQRQAKATNPLLQQAAARQQAKLMPWPQKLKAQWQRLRANKAFWLVFGTGLLLGLLVLQLWWWLDKTPAAPQDTPSAVSQLAAQGSAYQRPAKAPNGNIWPYFSDYISGYPVAAQNGMSIASIANHGADRMVELQMQQDGSWQNIRTFYMPEKGFFTLYELGAGQYRLLYLDLDSGRHTQTDVWQIEKQNDAPVYPDASITLPPTQQGQS</sequence>
<proteinExistence type="predicted"/>
<keyword evidence="1" id="KW-0472">Membrane</keyword>
<dbReference type="Gene3D" id="1.10.287.110">
    <property type="entry name" value="DnaJ domain"/>
    <property type="match status" value="1"/>
</dbReference>
<dbReference type="InterPro" id="IPR052763">
    <property type="entry name" value="DnaJ_C4"/>
</dbReference>
<dbReference type="OrthoDB" id="8960697at2"/>
<name>A0A3S9SK37_EIKCO</name>
<evidence type="ECO:0000313" key="3">
    <source>
        <dbReference type="EMBL" id="AZR59839.1"/>
    </source>
</evidence>
<dbReference type="EMBL" id="CP034670">
    <property type="protein sequence ID" value="AZR59839.1"/>
    <property type="molecule type" value="Genomic_DNA"/>
</dbReference>
<evidence type="ECO:0000259" key="2">
    <source>
        <dbReference type="PROSITE" id="PS50076"/>
    </source>
</evidence>
<gene>
    <name evidence="3" type="ORF">ELB75_07260</name>
</gene>
<dbReference type="Pfam" id="PF00226">
    <property type="entry name" value="DnaJ"/>
    <property type="match status" value="1"/>
</dbReference>
<dbReference type="SUPFAM" id="SSF46565">
    <property type="entry name" value="Chaperone J-domain"/>
    <property type="match status" value="1"/>
</dbReference>